<dbReference type="AlphaFoldDB" id="A0A9X6Z540"/>
<proteinExistence type="predicted"/>
<dbReference type="Proteomes" id="UP000220397">
    <property type="component" value="Unassembled WGS sequence"/>
</dbReference>
<gene>
    <name evidence="1" type="ORF">CN398_10590</name>
</gene>
<name>A0A9X6Z540_BACTU</name>
<accession>A0A9X6Z540</accession>
<comment type="caution">
    <text evidence="1">The sequence shown here is derived from an EMBL/GenBank/DDBJ whole genome shotgun (WGS) entry which is preliminary data.</text>
</comment>
<organism evidence="1 2">
    <name type="scientific">Bacillus thuringiensis</name>
    <dbReference type="NCBI Taxonomy" id="1428"/>
    <lineage>
        <taxon>Bacteria</taxon>
        <taxon>Bacillati</taxon>
        <taxon>Bacillota</taxon>
        <taxon>Bacilli</taxon>
        <taxon>Bacillales</taxon>
        <taxon>Bacillaceae</taxon>
        <taxon>Bacillus</taxon>
        <taxon>Bacillus cereus group</taxon>
    </lineage>
</organism>
<evidence type="ECO:0000313" key="1">
    <source>
        <dbReference type="EMBL" id="PFB08153.1"/>
    </source>
</evidence>
<protein>
    <submittedName>
        <fullName evidence="1">Uncharacterized protein</fullName>
    </submittedName>
</protein>
<evidence type="ECO:0000313" key="2">
    <source>
        <dbReference type="Proteomes" id="UP000220397"/>
    </source>
</evidence>
<reference evidence="1 2" key="1">
    <citation type="submission" date="2017-09" db="EMBL/GenBank/DDBJ databases">
        <title>Large-scale bioinformatics analysis of Bacillus genomes uncovers conserved roles of natural products in bacterial physiology.</title>
        <authorList>
            <consortium name="Agbiome Team Llc"/>
            <person name="Bleich R.M."/>
            <person name="Kirk G.J."/>
            <person name="Santa Maria K.C."/>
            <person name="Allen S.E."/>
            <person name="Farag S."/>
            <person name="Shank E.A."/>
            <person name="Bowers A."/>
        </authorList>
    </citation>
    <scope>NUCLEOTIDE SEQUENCE [LARGE SCALE GENOMIC DNA]</scope>
    <source>
        <strain evidence="1 2">AFS015413</strain>
    </source>
</reference>
<sequence>MPTLQTDEAVEYDIVFSLRCVERQKRKVGAVTIIVGLSERKSPLCQKWRKETVGEPVSAGCVMMQSC</sequence>
<dbReference type="EMBL" id="NTUS01000026">
    <property type="protein sequence ID" value="PFB08153.1"/>
    <property type="molecule type" value="Genomic_DNA"/>
</dbReference>